<dbReference type="EMBL" id="WWCW01000029">
    <property type="protein sequence ID" value="MYM87714.1"/>
    <property type="molecule type" value="Genomic_DNA"/>
</dbReference>
<organism evidence="1 2">
    <name type="scientific">Duganella vulcania</name>
    <dbReference type="NCBI Taxonomy" id="2692166"/>
    <lineage>
        <taxon>Bacteria</taxon>
        <taxon>Pseudomonadati</taxon>
        <taxon>Pseudomonadota</taxon>
        <taxon>Betaproteobacteria</taxon>
        <taxon>Burkholderiales</taxon>
        <taxon>Oxalobacteraceae</taxon>
        <taxon>Telluria group</taxon>
        <taxon>Duganella</taxon>
    </lineage>
</organism>
<evidence type="ECO:0000313" key="1">
    <source>
        <dbReference type="EMBL" id="MYM87714.1"/>
    </source>
</evidence>
<proteinExistence type="predicted"/>
<evidence type="ECO:0000313" key="2">
    <source>
        <dbReference type="Proteomes" id="UP000470302"/>
    </source>
</evidence>
<sequence length="134" mass="14631">MADLENIVVSNDEPATRFIYDSDKIFQNGSVKPAAFLPTPDKTSGRLETSICRIKDCTEERIWHLAKTQRQDKTVKGRADHSVQSAHDAGLECIAAPVTDFPEHAVLLGWPADKPACKVIAMMLSKASKGVLAP</sequence>
<dbReference type="AlphaFoldDB" id="A0A845G060"/>
<gene>
    <name evidence="1" type="ORF">GTP91_11030</name>
</gene>
<dbReference type="Proteomes" id="UP000470302">
    <property type="component" value="Unassembled WGS sequence"/>
</dbReference>
<reference evidence="1 2" key="1">
    <citation type="submission" date="2020-01" db="EMBL/GenBank/DDBJ databases">
        <title>Novel species isolated from a subtropical stream in China.</title>
        <authorList>
            <person name="Lu H."/>
        </authorList>
    </citation>
    <scope>NUCLEOTIDE SEQUENCE [LARGE SCALE GENOMIC DNA]</scope>
    <source>
        <strain evidence="1 2">FT82W</strain>
    </source>
</reference>
<accession>A0A845G060</accession>
<protein>
    <submittedName>
        <fullName evidence="1">Uncharacterized protein</fullName>
    </submittedName>
</protein>
<dbReference type="RefSeq" id="WP_161096829.1">
    <property type="nucleotide sequence ID" value="NZ_WWCW01000029.1"/>
</dbReference>
<name>A0A845G060_9BURK</name>
<comment type="caution">
    <text evidence="1">The sequence shown here is derived from an EMBL/GenBank/DDBJ whole genome shotgun (WGS) entry which is preliminary data.</text>
</comment>